<dbReference type="InterPro" id="IPR020843">
    <property type="entry name" value="ER"/>
</dbReference>
<dbReference type="InterPro" id="IPR036291">
    <property type="entry name" value="NAD(P)-bd_dom_sf"/>
</dbReference>
<dbReference type="SUPFAM" id="SSF51735">
    <property type="entry name" value="NAD(P)-binding Rossmann-fold domains"/>
    <property type="match status" value="1"/>
</dbReference>
<evidence type="ECO:0000313" key="2">
    <source>
        <dbReference type="EMBL" id="OAG03212.1"/>
    </source>
</evidence>
<dbReference type="RefSeq" id="XP_018033577.1">
    <property type="nucleotide sequence ID" value="XM_018179088.1"/>
</dbReference>
<reference evidence="2 3" key="1">
    <citation type="submission" date="2016-05" db="EMBL/GenBank/DDBJ databases">
        <title>Comparative analysis of secretome profiles of manganese(II)-oxidizing ascomycete fungi.</title>
        <authorList>
            <consortium name="DOE Joint Genome Institute"/>
            <person name="Zeiner C.A."/>
            <person name="Purvine S.O."/>
            <person name="Zink E.M."/>
            <person name="Wu S."/>
            <person name="Pasa-Tolic L."/>
            <person name="Chaput D.L."/>
            <person name="Haridas S."/>
            <person name="Grigoriev I.V."/>
            <person name="Santelli C.M."/>
            <person name="Hansel C.M."/>
        </authorList>
    </citation>
    <scope>NUCLEOTIDE SEQUENCE [LARGE SCALE GENOMIC DNA]</scope>
    <source>
        <strain evidence="2 3">AP3s5-JAC2a</strain>
    </source>
</reference>
<dbReference type="Gene3D" id="3.40.50.720">
    <property type="entry name" value="NAD(P)-binding Rossmann-like Domain"/>
    <property type="match status" value="1"/>
</dbReference>
<dbReference type="GO" id="GO:0016491">
    <property type="term" value="F:oxidoreductase activity"/>
    <property type="evidence" value="ECO:0007669"/>
    <property type="project" value="InterPro"/>
</dbReference>
<dbReference type="InParanoid" id="A0A177C8M6"/>
<dbReference type="InterPro" id="IPR011032">
    <property type="entry name" value="GroES-like_sf"/>
</dbReference>
<name>A0A177C8M6_9PLEO</name>
<proteinExistence type="predicted"/>
<dbReference type="Proteomes" id="UP000077069">
    <property type="component" value="Unassembled WGS sequence"/>
</dbReference>
<dbReference type="PANTHER" id="PTHR45033:SF1">
    <property type="entry name" value="OXIDOREDUCTASE (EUROFUNG)"/>
    <property type="match status" value="1"/>
</dbReference>
<dbReference type="Gene3D" id="3.90.180.10">
    <property type="entry name" value="Medium-chain alcohol dehydrogenases, catalytic domain"/>
    <property type="match status" value="1"/>
</dbReference>
<feature type="domain" description="Enoyl reductase (ER)" evidence="1">
    <location>
        <begin position="5"/>
        <end position="296"/>
    </location>
</feature>
<dbReference type="InterPro" id="IPR013149">
    <property type="entry name" value="ADH-like_C"/>
</dbReference>
<gene>
    <name evidence="2" type="ORF">CC84DRAFT_1166949</name>
</gene>
<dbReference type="EMBL" id="KV441555">
    <property type="protein sequence ID" value="OAG03212.1"/>
    <property type="molecule type" value="Genomic_DNA"/>
</dbReference>
<dbReference type="AlphaFoldDB" id="A0A177C8M6"/>
<dbReference type="SMART" id="SM00829">
    <property type="entry name" value="PKS_ER"/>
    <property type="match status" value="1"/>
</dbReference>
<dbReference type="InterPro" id="IPR052711">
    <property type="entry name" value="Zinc_ADH-like"/>
</dbReference>
<dbReference type="GeneID" id="28762574"/>
<sequence>MLREGGYPIPVNEREIEGSCCAAEVVALGSSVTKFSIGERVAPTVNLNFLSGEERDADVCALGGDTAGVLREWAVFDEQHLVKLPGHVSWEEAATITGVGITAWVSLNGLEHVPEGATALLQGTGGVSIMSLLVCLAAGIRPIITSSSDAKLARLAKLSPEIKTINYKTTPDVAAEVLLLTAGKGVDYVLNNAGLSSIPSDLRMLRRYGGRIALIGFLEGFEAGWDASLLMGLIEKAASIKGILAGSRADLEAVSRFLEEKKVDLGPLVDRVFAFGESEKAFAYLEGGSHVGKVVIRM</sequence>
<dbReference type="InterPro" id="IPR013154">
    <property type="entry name" value="ADH-like_N"/>
</dbReference>
<protein>
    <submittedName>
        <fullName evidence="2">NAD(P)-binding protein</fullName>
    </submittedName>
</protein>
<dbReference type="Pfam" id="PF08240">
    <property type="entry name" value="ADH_N"/>
    <property type="match status" value="1"/>
</dbReference>
<dbReference type="Pfam" id="PF00107">
    <property type="entry name" value="ADH_zinc_N"/>
    <property type="match status" value="1"/>
</dbReference>
<accession>A0A177C8M6</accession>
<organism evidence="2 3">
    <name type="scientific">Paraphaeosphaeria sporulosa</name>
    <dbReference type="NCBI Taxonomy" id="1460663"/>
    <lineage>
        <taxon>Eukaryota</taxon>
        <taxon>Fungi</taxon>
        <taxon>Dikarya</taxon>
        <taxon>Ascomycota</taxon>
        <taxon>Pezizomycotina</taxon>
        <taxon>Dothideomycetes</taxon>
        <taxon>Pleosporomycetidae</taxon>
        <taxon>Pleosporales</taxon>
        <taxon>Massarineae</taxon>
        <taxon>Didymosphaeriaceae</taxon>
        <taxon>Paraphaeosphaeria</taxon>
    </lineage>
</organism>
<dbReference type="CDD" id="cd08276">
    <property type="entry name" value="MDR7"/>
    <property type="match status" value="1"/>
</dbReference>
<dbReference type="PANTHER" id="PTHR45033">
    <property type="match status" value="1"/>
</dbReference>
<dbReference type="OrthoDB" id="3509362at2759"/>
<evidence type="ECO:0000259" key="1">
    <source>
        <dbReference type="SMART" id="SM00829"/>
    </source>
</evidence>
<dbReference type="STRING" id="1460663.A0A177C8M6"/>
<dbReference type="SUPFAM" id="SSF50129">
    <property type="entry name" value="GroES-like"/>
    <property type="match status" value="1"/>
</dbReference>
<evidence type="ECO:0000313" key="3">
    <source>
        <dbReference type="Proteomes" id="UP000077069"/>
    </source>
</evidence>
<keyword evidence="3" id="KW-1185">Reference proteome</keyword>